<proteinExistence type="predicted"/>
<name>A0ABS7FRT7_9ACTN</name>
<sequence>MPELFDRLAELAGPGEPSVLYDRHGVLVVRAGGAVAKAHQADRDTGPALAARLRVAAALPDLLLAPLGPPLEAAGRTVTRWPYGAPVDPSADPPWEEGGRLLARLHRAPVPEGTPPCGRPDRAARLVGRLGGGADEDTVRAAFATLPPWIRAGAAPPSPGTALVHGDWHLGQLVRTAAGWRLIDVEDLGTGDPAWDLARPAALYLAGVLDPRDWARLTGAYRDAGGPLPADPWNVLDVPARTLAIQIAATCVISAREGERELEGPERALVGACARIARSGLPA</sequence>
<dbReference type="InterPro" id="IPR011009">
    <property type="entry name" value="Kinase-like_dom_sf"/>
</dbReference>
<evidence type="ECO:0000313" key="3">
    <source>
        <dbReference type="Proteomes" id="UP000774570"/>
    </source>
</evidence>
<organism evidence="2 3">
    <name type="scientific">Actinomadura parmotrematis</name>
    <dbReference type="NCBI Taxonomy" id="2864039"/>
    <lineage>
        <taxon>Bacteria</taxon>
        <taxon>Bacillati</taxon>
        <taxon>Actinomycetota</taxon>
        <taxon>Actinomycetes</taxon>
        <taxon>Streptosporangiales</taxon>
        <taxon>Thermomonosporaceae</taxon>
        <taxon>Actinomadura</taxon>
    </lineage>
</organism>
<gene>
    <name evidence="2" type="ORF">K1Y72_07680</name>
</gene>
<dbReference type="EMBL" id="JAIBOA010000004">
    <property type="protein sequence ID" value="MBW8482243.1"/>
    <property type="molecule type" value="Genomic_DNA"/>
</dbReference>
<accession>A0ABS7FRT7</accession>
<protein>
    <submittedName>
        <fullName evidence="2">Aminoglycoside phosphotransferase family protein</fullName>
    </submittedName>
</protein>
<evidence type="ECO:0000313" key="2">
    <source>
        <dbReference type="EMBL" id="MBW8482243.1"/>
    </source>
</evidence>
<reference evidence="2 3" key="1">
    <citation type="submission" date="2021-07" db="EMBL/GenBank/DDBJ databases">
        <title>Actinomadura sp. PM05-2 isolated from lichen.</title>
        <authorList>
            <person name="Somphong A."/>
            <person name="Phongsopitanun W."/>
            <person name="Tanasupawat S."/>
            <person name="Peongsungnone V."/>
        </authorList>
    </citation>
    <scope>NUCLEOTIDE SEQUENCE [LARGE SCALE GENOMIC DNA]</scope>
    <source>
        <strain evidence="2 3">PM05-2</strain>
    </source>
</reference>
<dbReference type="RefSeq" id="WP_220164662.1">
    <property type="nucleotide sequence ID" value="NZ_JAIBOA010000004.1"/>
</dbReference>
<dbReference type="InterPro" id="IPR002575">
    <property type="entry name" value="Aminoglycoside_PTrfase"/>
</dbReference>
<evidence type="ECO:0000259" key="1">
    <source>
        <dbReference type="Pfam" id="PF01636"/>
    </source>
</evidence>
<comment type="caution">
    <text evidence="2">The sequence shown here is derived from an EMBL/GenBank/DDBJ whole genome shotgun (WGS) entry which is preliminary data.</text>
</comment>
<dbReference type="Pfam" id="PF01636">
    <property type="entry name" value="APH"/>
    <property type="match status" value="1"/>
</dbReference>
<feature type="domain" description="Aminoglycoside phosphotransferase" evidence="1">
    <location>
        <begin position="97"/>
        <end position="224"/>
    </location>
</feature>
<dbReference type="Gene3D" id="3.90.1200.10">
    <property type="match status" value="1"/>
</dbReference>
<dbReference type="Proteomes" id="UP000774570">
    <property type="component" value="Unassembled WGS sequence"/>
</dbReference>
<dbReference type="SUPFAM" id="SSF56112">
    <property type="entry name" value="Protein kinase-like (PK-like)"/>
    <property type="match status" value="1"/>
</dbReference>
<keyword evidence="3" id="KW-1185">Reference proteome</keyword>